<feature type="chain" id="PRO_5043138032" evidence="3">
    <location>
        <begin position="24"/>
        <end position="822"/>
    </location>
</feature>
<dbReference type="InterPro" id="IPR011330">
    <property type="entry name" value="Glyco_hydro/deAcase_b/a-brl"/>
</dbReference>
<evidence type="ECO:0000313" key="8">
    <source>
        <dbReference type="WBParaSite" id="ECPE_0000638501-mRNA-1"/>
    </source>
</evidence>
<comment type="cofactor">
    <cofactor evidence="1">
        <name>Zn(2+)</name>
        <dbReference type="ChEBI" id="CHEBI:29105"/>
    </cofactor>
</comment>
<evidence type="ECO:0000259" key="5">
    <source>
        <dbReference type="Pfam" id="PF07748"/>
    </source>
</evidence>
<evidence type="ECO:0000256" key="1">
    <source>
        <dbReference type="ARBA" id="ARBA00001947"/>
    </source>
</evidence>
<dbReference type="Pfam" id="PF01074">
    <property type="entry name" value="Glyco_hydro_38N"/>
    <property type="match status" value="1"/>
</dbReference>
<feature type="domain" description="Glycosyl hydrolase family 38 C-terminal" evidence="5">
    <location>
        <begin position="412"/>
        <end position="615"/>
    </location>
</feature>
<feature type="signal peptide" evidence="3">
    <location>
        <begin position="1"/>
        <end position="23"/>
    </location>
</feature>
<keyword evidence="7" id="KW-1185">Reference proteome</keyword>
<keyword evidence="2" id="KW-0862">Zinc</keyword>
<evidence type="ECO:0000313" key="6">
    <source>
        <dbReference type="EMBL" id="VDP78211.1"/>
    </source>
</evidence>
<dbReference type="InterPro" id="IPR011013">
    <property type="entry name" value="Gal_mutarotase_sf_dom"/>
</dbReference>
<dbReference type="Gene3D" id="2.70.98.30">
    <property type="entry name" value="Golgi alpha-mannosidase II, domain 4"/>
    <property type="match status" value="1"/>
</dbReference>
<organism evidence="8">
    <name type="scientific">Echinostoma caproni</name>
    <dbReference type="NCBI Taxonomy" id="27848"/>
    <lineage>
        <taxon>Eukaryota</taxon>
        <taxon>Metazoa</taxon>
        <taxon>Spiralia</taxon>
        <taxon>Lophotrochozoa</taxon>
        <taxon>Platyhelminthes</taxon>
        <taxon>Trematoda</taxon>
        <taxon>Digenea</taxon>
        <taxon>Plagiorchiida</taxon>
        <taxon>Echinostomata</taxon>
        <taxon>Echinostomatoidea</taxon>
        <taxon>Echinostomatidae</taxon>
        <taxon>Echinostoma</taxon>
    </lineage>
</organism>
<dbReference type="WBParaSite" id="ECPE_0000638501-mRNA-1">
    <property type="protein sequence ID" value="ECPE_0000638501-mRNA-1"/>
    <property type="gene ID" value="ECPE_0000638501"/>
</dbReference>
<name>A0A183AHD7_9TREM</name>
<dbReference type="PANTHER" id="PTHR11607">
    <property type="entry name" value="ALPHA-MANNOSIDASE"/>
    <property type="match status" value="1"/>
</dbReference>
<dbReference type="SUPFAM" id="SSF88713">
    <property type="entry name" value="Glycoside hydrolase/deacetylase"/>
    <property type="match status" value="1"/>
</dbReference>
<dbReference type="Pfam" id="PF07748">
    <property type="entry name" value="Glyco_hydro_38C"/>
    <property type="match status" value="1"/>
</dbReference>
<evidence type="ECO:0000256" key="2">
    <source>
        <dbReference type="ARBA" id="ARBA00022833"/>
    </source>
</evidence>
<dbReference type="InterPro" id="IPR000602">
    <property type="entry name" value="Glyco_hydro_38_N"/>
</dbReference>
<sequence>MVLWLLCIISLSFLSRLIPIAQQEQHTCAAPACEFGKPDAVNVHILAHSHLDVGWVRTVDQYYYDSVKSILDSVIEQLDSVKHYRFTFAEIAFFHRWWQDQDANIRDRVRELVKRGALEFGLGGWVSADEATVYYADAIDQLRLGRNFIQREFGQCGLPRIAWQLDSFGHARDHANLFLGSGYDAIVFQRVDHEEKKSRAREKSLQLLWDTSVPGGIDNHDHGNRTIPSGTLFTHILSTSYCDYITHDGHTVLNSLEKRVEEYQTNHIAYLMGCDFEFQDAKIQLDMLDRLVQSLNGLSVHGKLINAFFSTPICYTQAVNKAFNNSTMSIPRRAGDFMPLASRRHPLRPLGLQTYHIERVQTSQLTGQKKHAWIKPKSHSTSDWKFVLKSDNYSPWVLLEAINRNGLGRITIRIELLMYVRPQLYGGASGAYIFSSWFEATYVGHPKFLEFKQELFHQITVQYGNWASMDVRLYNDNQIEVEWTIGPMPDNHGTTNRDVIIRYTLEADPPTLNPFTPGEFYTDSAGRRLIRRVRHKRPDWNVTRLDPGSDSLPISGNYYPIVNRILIKGAETPSNSSRSSQMAFAVYPDRAEGGTSLVDGQIELMLHRRILSDDYLGMGETLAENGIDGKGLIVRGKHIIRLAEWSHLCTEDRLMAEYVTRPPLALFAPTTGPVQWDWKMRPWMGLTRSLPHAVHLVSLMRWPQSYNGKPQSSNGLLVLFDYHVTDEHAREPYELSISDLFQQVCVTDAEEVTLTGEQFIADMLNKRLKWPGETLARNHEVVSRNGTKHVRKIDESVLLVLQPGQIQAFVLKYIPHTNCCSI</sequence>
<dbReference type="AlphaFoldDB" id="A0A183AHD7"/>
<feature type="domain" description="Glycoside hydrolase family 38 N-terminal" evidence="4">
    <location>
        <begin position="42"/>
        <end position="325"/>
    </location>
</feature>
<dbReference type="SUPFAM" id="SSF74650">
    <property type="entry name" value="Galactose mutarotase-like"/>
    <property type="match status" value="1"/>
</dbReference>
<evidence type="ECO:0000256" key="3">
    <source>
        <dbReference type="SAM" id="SignalP"/>
    </source>
</evidence>
<protein>
    <submittedName>
        <fullName evidence="8">Alpha-mannosidase</fullName>
    </submittedName>
</protein>
<dbReference type="GO" id="GO:0030246">
    <property type="term" value="F:carbohydrate binding"/>
    <property type="evidence" value="ECO:0007669"/>
    <property type="project" value="InterPro"/>
</dbReference>
<gene>
    <name evidence="6" type="ORF">ECPE_LOCUS6372</name>
</gene>
<dbReference type="GO" id="GO:0004559">
    <property type="term" value="F:alpha-mannosidase activity"/>
    <property type="evidence" value="ECO:0007669"/>
    <property type="project" value="InterPro"/>
</dbReference>
<dbReference type="GO" id="GO:0005764">
    <property type="term" value="C:lysosome"/>
    <property type="evidence" value="ECO:0007669"/>
    <property type="project" value="TreeGrafter"/>
</dbReference>
<dbReference type="InterPro" id="IPR027291">
    <property type="entry name" value="Glyco_hydro_38_N_sf"/>
</dbReference>
<reference evidence="6 7" key="2">
    <citation type="submission" date="2018-11" db="EMBL/GenBank/DDBJ databases">
        <authorList>
            <consortium name="Pathogen Informatics"/>
        </authorList>
    </citation>
    <scope>NUCLEOTIDE SEQUENCE [LARGE SCALE GENOMIC DNA]</scope>
    <source>
        <strain evidence="6 7">Egypt</strain>
    </source>
</reference>
<dbReference type="OrthoDB" id="2016903at2759"/>
<dbReference type="InterPro" id="IPR050843">
    <property type="entry name" value="Glycosyl_Hydrlase_38"/>
</dbReference>
<dbReference type="Gene3D" id="3.20.110.10">
    <property type="entry name" value="Glycoside hydrolase 38, N terminal domain"/>
    <property type="match status" value="1"/>
</dbReference>
<dbReference type="InterPro" id="IPR011682">
    <property type="entry name" value="Glyco_hydro_38_C"/>
</dbReference>
<reference evidence="8" key="1">
    <citation type="submission" date="2016-06" db="UniProtKB">
        <authorList>
            <consortium name="WormBaseParasite"/>
        </authorList>
    </citation>
    <scope>IDENTIFICATION</scope>
</reference>
<dbReference type="Proteomes" id="UP000272942">
    <property type="component" value="Unassembled WGS sequence"/>
</dbReference>
<keyword evidence="3" id="KW-0732">Signal</keyword>
<dbReference type="EMBL" id="UZAN01043370">
    <property type="protein sequence ID" value="VDP78211.1"/>
    <property type="molecule type" value="Genomic_DNA"/>
</dbReference>
<dbReference type="Gene3D" id="2.60.40.1360">
    <property type="match status" value="1"/>
</dbReference>
<dbReference type="GO" id="GO:0006013">
    <property type="term" value="P:mannose metabolic process"/>
    <property type="evidence" value="ECO:0007669"/>
    <property type="project" value="InterPro"/>
</dbReference>
<accession>A0A183AHD7</accession>
<dbReference type="PANTHER" id="PTHR11607:SF3">
    <property type="entry name" value="LYSOSOMAL ALPHA-MANNOSIDASE"/>
    <property type="match status" value="1"/>
</dbReference>
<evidence type="ECO:0000313" key="7">
    <source>
        <dbReference type="Proteomes" id="UP000272942"/>
    </source>
</evidence>
<evidence type="ECO:0000259" key="4">
    <source>
        <dbReference type="Pfam" id="PF01074"/>
    </source>
</evidence>
<proteinExistence type="predicted"/>